<protein>
    <submittedName>
        <fullName evidence="2">Uncharacterized protein</fullName>
    </submittedName>
</protein>
<reference evidence="2 3" key="1">
    <citation type="submission" date="2020-06" db="EMBL/GenBank/DDBJ databases">
        <authorList>
            <person name="Li R."/>
            <person name="Bekaert M."/>
        </authorList>
    </citation>
    <scope>NUCLEOTIDE SEQUENCE [LARGE SCALE GENOMIC DNA]</scope>
    <source>
        <strain evidence="3">wild</strain>
    </source>
</reference>
<dbReference type="EMBL" id="CACVKT020007773">
    <property type="protein sequence ID" value="CAC5410557.1"/>
    <property type="molecule type" value="Genomic_DNA"/>
</dbReference>
<accession>A0A6J8DS62</accession>
<organism evidence="2 3">
    <name type="scientific">Mytilus coruscus</name>
    <name type="common">Sea mussel</name>
    <dbReference type="NCBI Taxonomy" id="42192"/>
    <lineage>
        <taxon>Eukaryota</taxon>
        <taxon>Metazoa</taxon>
        <taxon>Spiralia</taxon>
        <taxon>Lophotrochozoa</taxon>
        <taxon>Mollusca</taxon>
        <taxon>Bivalvia</taxon>
        <taxon>Autobranchia</taxon>
        <taxon>Pteriomorphia</taxon>
        <taxon>Mytilida</taxon>
        <taxon>Mytiloidea</taxon>
        <taxon>Mytilidae</taxon>
        <taxon>Mytilinae</taxon>
        <taxon>Mytilus</taxon>
    </lineage>
</organism>
<feature type="region of interest" description="Disordered" evidence="1">
    <location>
        <begin position="1"/>
        <end position="31"/>
    </location>
</feature>
<evidence type="ECO:0000256" key="1">
    <source>
        <dbReference type="SAM" id="MobiDB-lite"/>
    </source>
</evidence>
<name>A0A6J8DS62_MYTCO</name>
<evidence type="ECO:0000313" key="3">
    <source>
        <dbReference type="Proteomes" id="UP000507470"/>
    </source>
</evidence>
<keyword evidence="3" id="KW-1185">Reference proteome</keyword>
<gene>
    <name evidence="2" type="ORF">MCOR_43735</name>
</gene>
<dbReference type="Proteomes" id="UP000507470">
    <property type="component" value="Unassembled WGS sequence"/>
</dbReference>
<sequence>MSEPNEDFSDHESGSKQGEPSAAVNQESSESRQDLVDTFDLFKTYFDHKLSDLKSEIISEQEHLSYKVKEDVNLKFRSEGNKIQYRFNEENKSSLGYLNYRNILVQLEKRNRPAPYARTPSNIRSETAPIILTALIVAVLLHSSPFVRALHGVSRAHWIYAYCARKLVTGKNTVLSTLGATRTKPIQATKSSKAP</sequence>
<proteinExistence type="predicted"/>
<feature type="compositionally biased region" description="Polar residues" evidence="1">
    <location>
        <begin position="15"/>
        <end position="28"/>
    </location>
</feature>
<evidence type="ECO:0000313" key="2">
    <source>
        <dbReference type="EMBL" id="CAC5410557.1"/>
    </source>
</evidence>
<dbReference type="AlphaFoldDB" id="A0A6J8DS62"/>